<name>M4C5Z4_HYAAE</name>
<sequence>MPALRRLVTTSSKKYVGRRLAVSNLPTSHRQPATGPVRQEGLCHASIHIPLHAHAKARHGATHAEIGWHSLDFSTKPRSYRKRTPKPRTESSTPRRPGYPRAPQHCTVGYDQGRTQSGSLCTSIWLRLPGVRPHMIRRNSMGPQGCGLNPVGSGRCISGKTVNFKRLWRLTAVRKFARIGLYRA</sequence>
<organism evidence="2 3">
    <name type="scientific">Hyaloperonospora arabidopsidis (strain Emoy2)</name>
    <name type="common">Downy mildew agent</name>
    <name type="synonym">Peronospora arabidopsidis</name>
    <dbReference type="NCBI Taxonomy" id="559515"/>
    <lineage>
        <taxon>Eukaryota</taxon>
        <taxon>Sar</taxon>
        <taxon>Stramenopiles</taxon>
        <taxon>Oomycota</taxon>
        <taxon>Peronosporomycetes</taxon>
        <taxon>Peronosporales</taxon>
        <taxon>Peronosporaceae</taxon>
        <taxon>Hyaloperonospora</taxon>
    </lineage>
</organism>
<reference evidence="2" key="2">
    <citation type="submission" date="2015-06" db="UniProtKB">
        <authorList>
            <consortium name="EnsemblProtists"/>
        </authorList>
    </citation>
    <scope>IDENTIFICATION</scope>
    <source>
        <strain evidence="2">Emoy2</strain>
    </source>
</reference>
<protein>
    <submittedName>
        <fullName evidence="2">Uncharacterized protein</fullName>
    </submittedName>
</protein>
<dbReference type="InParanoid" id="M4C5Z4"/>
<accession>M4C5Z4</accession>
<dbReference type="Proteomes" id="UP000011713">
    <property type="component" value="Unassembled WGS sequence"/>
</dbReference>
<dbReference type="EMBL" id="JH598530">
    <property type="status" value="NOT_ANNOTATED_CDS"/>
    <property type="molecule type" value="Genomic_DNA"/>
</dbReference>
<proteinExistence type="predicted"/>
<reference evidence="3" key="1">
    <citation type="journal article" date="2010" name="Science">
        <title>Signatures of adaptation to obligate biotrophy in the Hyaloperonospora arabidopsidis genome.</title>
        <authorList>
            <person name="Baxter L."/>
            <person name="Tripathy S."/>
            <person name="Ishaque N."/>
            <person name="Boot N."/>
            <person name="Cabral A."/>
            <person name="Kemen E."/>
            <person name="Thines M."/>
            <person name="Ah-Fong A."/>
            <person name="Anderson R."/>
            <person name="Badejoko W."/>
            <person name="Bittner-Eddy P."/>
            <person name="Boore J.L."/>
            <person name="Chibucos M.C."/>
            <person name="Coates M."/>
            <person name="Dehal P."/>
            <person name="Delehaunty K."/>
            <person name="Dong S."/>
            <person name="Downton P."/>
            <person name="Dumas B."/>
            <person name="Fabro G."/>
            <person name="Fronick C."/>
            <person name="Fuerstenberg S.I."/>
            <person name="Fulton L."/>
            <person name="Gaulin E."/>
            <person name="Govers F."/>
            <person name="Hughes L."/>
            <person name="Humphray S."/>
            <person name="Jiang R.H."/>
            <person name="Judelson H."/>
            <person name="Kamoun S."/>
            <person name="Kyung K."/>
            <person name="Meijer H."/>
            <person name="Minx P."/>
            <person name="Morris P."/>
            <person name="Nelson J."/>
            <person name="Phuntumart V."/>
            <person name="Qutob D."/>
            <person name="Rehmany A."/>
            <person name="Rougon-Cardoso A."/>
            <person name="Ryden P."/>
            <person name="Torto-Alalibo T."/>
            <person name="Studholme D."/>
            <person name="Wang Y."/>
            <person name="Win J."/>
            <person name="Wood J."/>
            <person name="Clifton S.W."/>
            <person name="Rogers J."/>
            <person name="Van den Ackerveken G."/>
            <person name="Jones J.D."/>
            <person name="McDowell J.M."/>
            <person name="Beynon J."/>
            <person name="Tyler B.M."/>
        </authorList>
    </citation>
    <scope>NUCLEOTIDE SEQUENCE [LARGE SCALE GENOMIC DNA]</scope>
    <source>
        <strain evidence="3">Emoy2</strain>
    </source>
</reference>
<dbReference type="VEuPathDB" id="FungiDB:HpaG814523"/>
<keyword evidence="3" id="KW-1185">Reference proteome</keyword>
<dbReference type="HOGENOM" id="CLU_1470891_0_0_1"/>
<feature type="region of interest" description="Disordered" evidence="1">
    <location>
        <begin position="76"/>
        <end position="106"/>
    </location>
</feature>
<evidence type="ECO:0000313" key="2">
    <source>
        <dbReference type="EnsemblProtists" id="HpaP814523"/>
    </source>
</evidence>
<evidence type="ECO:0000256" key="1">
    <source>
        <dbReference type="SAM" id="MobiDB-lite"/>
    </source>
</evidence>
<dbReference type="EnsemblProtists" id="HpaT814523">
    <property type="protein sequence ID" value="HpaP814523"/>
    <property type="gene ID" value="HpaG814523"/>
</dbReference>
<dbReference type="AlphaFoldDB" id="M4C5Z4"/>
<evidence type="ECO:0000313" key="3">
    <source>
        <dbReference type="Proteomes" id="UP000011713"/>
    </source>
</evidence>